<reference evidence="2" key="1">
    <citation type="submission" date="2016-10" db="EMBL/GenBank/DDBJ databases">
        <authorList>
            <person name="Varghese N."/>
            <person name="Submissions S."/>
        </authorList>
    </citation>
    <scope>NUCLEOTIDE SEQUENCE [LARGE SCALE GENOMIC DNA]</scope>
    <source>
        <strain evidence="2">CGMCC 4.6609</strain>
    </source>
</reference>
<gene>
    <name evidence="1" type="ORF">SAMN05421507_108190</name>
</gene>
<proteinExistence type="predicted"/>
<evidence type="ECO:0000313" key="1">
    <source>
        <dbReference type="EMBL" id="SDP43649.1"/>
    </source>
</evidence>
<accession>A0A1H0SQ01</accession>
<keyword evidence="2" id="KW-1185">Reference proteome</keyword>
<dbReference type="OrthoDB" id="5145750at2"/>
<sequence>MNVDGTWQLTMITGGGEETVELVLRSAGETLNGNFDGRPISEGKLRGAEVTFTASITSPLKAKIKCAAALDGDAMTGKAKALFLTVPFTATRMPAPWGSS</sequence>
<name>A0A1H0SQ01_9PSEU</name>
<protein>
    <submittedName>
        <fullName evidence="1">Uncharacterized protein</fullName>
    </submittedName>
</protein>
<dbReference type="AlphaFoldDB" id="A0A1H0SQ01"/>
<evidence type="ECO:0000313" key="2">
    <source>
        <dbReference type="Proteomes" id="UP000199691"/>
    </source>
</evidence>
<dbReference type="RefSeq" id="WP_090099533.1">
    <property type="nucleotide sequence ID" value="NZ_FNIX01000008.1"/>
</dbReference>
<dbReference type="STRING" id="641025.SAMN05421507_108190"/>
<organism evidence="1 2">
    <name type="scientific">Lentzea jiangxiensis</name>
    <dbReference type="NCBI Taxonomy" id="641025"/>
    <lineage>
        <taxon>Bacteria</taxon>
        <taxon>Bacillati</taxon>
        <taxon>Actinomycetota</taxon>
        <taxon>Actinomycetes</taxon>
        <taxon>Pseudonocardiales</taxon>
        <taxon>Pseudonocardiaceae</taxon>
        <taxon>Lentzea</taxon>
    </lineage>
</organism>
<dbReference type="EMBL" id="FNIX01000008">
    <property type="protein sequence ID" value="SDP43649.1"/>
    <property type="molecule type" value="Genomic_DNA"/>
</dbReference>
<dbReference type="Proteomes" id="UP000199691">
    <property type="component" value="Unassembled WGS sequence"/>
</dbReference>